<dbReference type="Proteomes" id="UP000015104">
    <property type="component" value="Unassembled WGS sequence"/>
</dbReference>
<organism evidence="1 2">
    <name type="scientific">Tetranychus urticae</name>
    <name type="common">Two-spotted spider mite</name>
    <dbReference type="NCBI Taxonomy" id="32264"/>
    <lineage>
        <taxon>Eukaryota</taxon>
        <taxon>Metazoa</taxon>
        <taxon>Ecdysozoa</taxon>
        <taxon>Arthropoda</taxon>
        <taxon>Chelicerata</taxon>
        <taxon>Arachnida</taxon>
        <taxon>Acari</taxon>
        <taxon>Acariformes</taxon>
        <taxon>Trombidiformes</taxon>
        <taxon>Prostigmata</taxon>
        <taxon>Eleutherengona</taxon>
        <taxon>Raphignathae</taxon>
        <taxon>Tetranychoidea</taxon>
        <taxon>Tetranychidae</taxon>
        <taxon>Tetranychus</taxon>
    </lineage>
</organism>
<dbReference type="EMBL" id="CAEY01000114">
    <property type="status" value="NOT_ANNOTATED_CDS"/>
    <property type="molecule type" value="Genomic_DNA"/>
</dbReference>
<evidence type="ECO:0000313" key="1">
    <source>
        <dbReference type="EnsemblMetazoa" id="tetur12g01450.1"/>
    </source>
</evidence>
<reference evidence="1" key="2">
    <citation type="submission" date="2015-06" db="UniProtKB">
        <authorList>
            <consortium name="EnsemblMetazoa"/>
        </authorList>
    </citation>
    <scope>IDENTIFICATION</scope>
</reference>
<dbReference type="HOGENOM" id="CLU_2834435_0_0_1"/>
<proteinExistence type="predicted"/>
<accession>T1KII2</accession>
<protein>
    <submittedName>
        <fullName evidence="1">Uncharacterized protein</fullName>
    </submittedName>
</protein>
<name>T1KII2_TETUR</name>
<keyword evidence="2" id="KW-1185">Reference proteome</keyword>
<dbReference type="AlphaFoldDB" id="T1KII2"/>
<evidence type="ECO:0000313" key="2">
    <source>
        <dbReference type="Proteomes" id="UP000015104"/>
    </source>
</evidence>
<dbReference type="EnsemblMetazoa" id="tetur12g01450.1">
    <property type="protein sequence ID" value="tetur12g01450.1"/>
    <property type="gene ID" value="tetur12g01450"/>
</dbReference>
<reference evidence="2" key="1">
    <citation type="submission" date="2011-08" db="EMBL/GenBank/DDBJ databases">
        <authorList>
            <person name="Rombauts S."/>
        </authorList>
    </citation>
    <scope>NUCLEOTIDE SEQUENCE</scope>
    <source>
        <strain evidence="2">London</strain>
    </source>
</reference>
<sequence>MVNFYIKKLPPHIFLGIDFNRDGKEHLKKFCQHLLGPPLYALDGINIESVGEIRFGYYEVCYTQTA</sequence>